<accession>A0A1C3NVA5</accession>
<dbReference type="AlphaFoldDB" id="A0A1C3NVA5"/>
<proteinExistence type="predicted"/>
<name>A0A1C3NVA5_9ACTN</name>
<gene>
    <name evidence="1" type="ORF">FDG2_1224</name>
</gene>
<dbReference type="Proteomes" id="UP000199013">
    <property type="component" value="Unassembled WGS sequence"/>
</dbReference>
<sequence length="422" mass="45938">MPGRTRSLRIAGRDRMWIGAHSVFIVGPLDLPGIDAVRAALHELAWIAPDHRLFRRPDHDYHQWRPIPGNELDSHCERMVTALEDTVDAGGPERLLERQYAAHVDDLPFRFAIGRDTVALSLAHPLGDARLVLDTGAELLLAAAEGRPPLRLHRPSTQVPLVRALGEYYGRKPGRILATLRTPRAVAPGPAAGVRSRPWQPDFAVVSGVLSRSTLAEMRKWKVRNASGVTRTMVVFAAARAAVEAAGIQPAAGGFYTVVDNRKFLPTGRQLDGNFTIGIYVEPTDSRDPVAVSAALEAATANGRPLATMSLLTGLAQVGRIAALTDQAPFPARPSLVLNHLGRLRGFEKLPWRGGASDIYYLSATTQRQPDFVTFQFAELSGCVHVTATFHASTFDRELVRTAVDLLCADPVALLRHPVSVQ</sequence>
<evidence type="ECO:0008006" key="3">
    <source>
        <dbReference type="Google" id="ProtNLM"/>
    </source>
</evidence>
<evidence type="ECO:0000313" key="1">
    <source>
        <dbReference type="EMBL" id="SBW19321.1"/>
    </source>
</evidence>
<keyword evidence="2" id="KW-1185">Reference proteome</keyword>
<organism evidence="1 2">
    <name type="scientific">Candidatus Protofrankia californiensis</name>
    <dbReference type="NCBI Taxonomy" id="1839754"/>
    <lineage>
        <taxon>Bacteria</taxon>
        <taxon>Bacillati</taxon>
        <taxon>Actinomycetota</taxon>
        <taxon>Actinomycetes</taxon>
        <taxon>Frankiales</taxon>
        <taxon>Frankiaceae</taxon>
        <taxon>Protofrankia</taxon>
    </lineage>
</organism>
<reference evidence="2" key="1">
    <citation type="submission" date="2016-02" db="EMBL/GenBank/DDBJ databases">
        <authorList>
            <person name="Wibberg D."/>
        </authorList>
    </citation>
    <scope>NUCLEOTIDE SEQUENCE [LARGE SCALE GENOMIC DNA]</scope>
</reference>
<evidence type="ECO:0000313" key="2">
    <source>
        <dbReference type="Proteomes" id="UP000199013"/>
    </source>
</evidence>
<dbReference type="EMBL" id="FLUV01000513">
    <property type="protein sequence ID" value="SBW19321.1"/>
    <property type="molecule type" value="Genomic_DNA"/>
</dbReference>
<protein>
    <recommendedName>
        <fullName evidence="3">Acyltransferase PapA5</fullName>
    </recommendedName>
</protein>